<sequence>MDNVPSFLNNRPFSVTITDPVLEFSLSSMTNCRSHRVPEPCHNERILIIPCFKLWVISRWAVSFNMTQLLATFKSSTNILCLLQIIAVVKAIRTHQIWKFIRSQGSPLVETSATWSPVGSCALTISPLSNCSLMKCLSISMCFVLSCWTRLWTILIAELLSQNNFIGPSYFTLRSSRIIFIDNPSHIPCAMAQNSTSVLDQATIFCFLLLKVTRFPPRNIQYPEYSPRLLFVKGFPLEVDLFVGPFPITITDPVLKFPLSSMTVHRRKREASSYLESKPEMIVFRIQAMKELKDSPPFNKPNSHRVPEPCHNERILIIPCFKLWVISRWAVSFNMTQLLAPFKSSTNLLCLLQIIAVVKAIRTHQIWKFIRSQVVLNKKEKMDGTYMATRKREEKREMVGSKGKRKRKGINATVLRWNKRVNVKNT</sequence>
<dbReference type="EMBL" id="QJKJ01000543">
    <property type="protein sequence ID" value="RDY12000.1"/>
    <property type="molecule type" value="Genomic_DNA"/>
</dbReference>
<dbReference type="Proteomes" id="UP000257109">
    <property type="component" value="Unassembled WGS sequence"/>
</dbReference>
<evidence type="ECO:0000313" key="1">
    <source>
        <dbReference type="EMBL" id="RDY12000.1"/>
    </source>
</evidence>
<gene>
    <name evidence="1" type="ORF">CR513_03235</name>
</gene>
<dbReference type="OrthoDB" id="922467at2759"/>
<organism evidence="1 2">
    <name type="scientific">Mucuna pruriens</name>
    <name type="common">Velvet bean</name>
    <name type="synonym">Dolichos pruriens</name>
    <dbReference type="NCBI Taxonomy" id="157652"/>
    <lineage>
        <taxon>Eukaryota</taxon>
        <taxon>Viridiplantae</taxon>
        <taxon>Streptophyta</taxon>
        <taxon>Embryophyta</taxon>
        <taxon>Tracheophyta</taxon>
        <taxon>Spermatophyta</taxon>
        <taxon>Magnoliopsida</taxon>
        <taxon>eudicotyledons</taxon>
        <taxon>Gunneridae</taxon>
        <taxon>Pentapetalae</taxon>
        <taxon>rosids</taxon>
        <taxon>fabids</taxon>
        <taxon>Fabales</taxon>
        <taxon>Fabaceae</taxon>
        <taxon>Papilionoideae</taxon>
        <taxon>50 kb inversion clade</taxon>
        <taxon>NPAAA clade</taxon>
        <taxon>indigoferoid/millettioid clade</taxon>
        <taxon>Phaseoleae</taxon>
        <taxon>Mucuna</taxon>
    </lineage>
</organism>
<protein>
    <submittedName>
        <fullName evidence="1">Uncharacterized protein</fullName>
    </submittedName>
</protein>
<comment type="caution">
    <text evidence="1">The sequence shown here is derived from an EMBL/GenBank/DDBJ whole genome shotgun (WGS) entry which is preliminary data.</text>
</comment>
<proteinExistence type="predicted"/>
<accession>A0A371IAF6</accession>
<feature type="non-terminal residue" evidence="1">
    <location>
        <position position="1"/>
    </location>
</feature>
<keyword evidence="2" id="KW-1185">Reference proteome</keyword>
<evidence type="ECO:0000313" key="2">
    <source>
        <dbReference type="Proteomes" id="UP000257109"/>
    </source>
</evidence>
<name>A0A371IAF6_MUCPR</name>
<reference evidence="1" key="1">
    <citation type="submission" date="2018-05" db="EMBL/GenBank/DDBJ databases">
        <title>Draft genome of Mucuna pruriens seed.</title>
        <authorList>
            <person name="Nnadi N.E."/>
            <person name="Vos R."/>
            <person name="Hasami M.H."/>
            <person name="Devisetty U.K."/>
            <person name="Aguiy J.C."/>
        </authorList>
    </citation>
    <scope>NUCLEOTIDE SEQUENCE [LARGE SCALE GENOMIC DNA]</scope>
    <source>
        <strain evidence="1">JCA_2017</strain>
    </source>
</reference>
<dbReference type="AlphaFoldDB" id="A0A371IAF6"/>